<dbReference type="SUPFAM" id="SSF117289">
    <property type="entry name" value="Nucleoporin domain"/>
    <property type="match status" value="1"/>
</dbReference>
<dbReference type="InterPro" id="IPR014908">
    <property type="entry name" value="Nucleoporin_Nup133/Nup155_N"/>
</dbReference>
<evidence type="ECO:0008006" key="13">
    <source>
        <dbReference type="Google" id="ProtNLM"/>
    </source>
</evidence>
<evidence type="ECO:0000256" key="4">
    <source>
        <dbReference type="ARBA" id="ARBA00022816"/>
    </source>
</evidence>
<dbReference type="InterPro" id="IPR037624">
    <property type="entry name" value="Nup133-like"/>
</dbReference>
<feature type="domain" description="Nucleoporin Nup133/Nup155-like C-terminal" evidence="9">
    <location>
        <begin position="636"/>
        <end position="1285"/>
    </location>
</feature>
<dbReference type="Gene3D" id="1.20.58.1380">
    <property type="match status" value="1"/>
</dbReference>
<evidence type="ECO:0000256" key="2">
    <source>
        <dbReference type="ARBA" id="ARBA00005569"/>
    </source>
</evidence>
<dbReference type="Gene3D" id="2.130.10.10">
    <property type="entry name" value="YVTN repeat-like/Quinoprotein amine dehydrogenase"/>
    <property type="match status" value="1"/>
</dbReference>
<dbReference type="PANTHER" id="PTHR13405:SF11">
    <property type="entry name" value="NUCLEAR PORE COMPLEX PROTEIN NUP133"/>
    <property type="match status" value="1"/>
</dbReference>
<proteinExistence type="inferred from homology"/>
<dbReference type="GO" id="GO:0031080">
    <property type="term" value="C:nuclear pore outer ring"/>
    <property type="evidence" value="ECO:0007669"/>
    <property type="project" value="TreeGrafter"/>
</dbReference>
<feature type="non-terminal residue" evidence="11">
    <location>
        <position position="1296"/>
    </location>
</feature>
<evidence type="ECO:0000313" key="11">
    <source>
        <dbReference type="EMBL" id="KAF2863963.1"/>
    </source>
</evidence>
<dbReference type="Proteomes" id="UP000799421">
    <property type="component" value="Unassembled WGS sequence"/>
</dbReference>
<dbReference type="EMBL" id="MU005958">
    <property type="protein sequence ID" value="KAF2863963.1"/>
    <property type="molecule type" value="Genomic_DNA"/>
</dbReference>
<organism evidence="11 12">
    <name type="scientific">Piedraia hortae CBS 480.64</name>
    <dbReference type="NCBI Taxonomy" id="1314780"/>
    <lineage>
        <taxon>Eukaryota</taxon>
        <taxon>Fungi</taxon>
        <taxon>Dikarya</taxon>
        <taxon>Ascomycota</taxon>
        <taxon>Pezizomycotina</taxon>
        <taxon>Dothideomycetes</taxon>
        <taxon>Dothideomycetidae</taxon>
        <taxon>Capnodiales</taxon>
        <taxon>Piedraiaceae</taxon>
        <taxon>Piedraia</taxon>
    </lineage>
</organism>
<name>A0A6A7C965_9PEZI</name>
<keyword evidence="6" id="KW-0811">Translocation</keyword>
<comment type="subcellular location">
    <subcellularLocation>
        <location evidence="1">Nucleus envelope</location>
    </subcellularLocation>
</comment>
<dbReference type="InterPro" id="IPR015943">
    <property type="entry name" value="WD40/YVTN_repeat-like_dom_sf"/>
</dbReference>
<feature type="region of interest" description="Disordered" evidence="8">
    <location>
        <begin position="1"/>
        <end position="51"/>
    </location>
</feature>
<gene>
    <name evidence="11" type="ORF">K470DRAFT_202326</name>
</gene>
<evidence type="ECO:0000313" key="12">
    <source>
        <dbReference type="Proteomes" id="UP000799421"/>
    </source>
</evidence>
<evidence type="ECO:0000256" key="8">
    <source>
        <dbReference type="SAM" id="MobiDB-lite"/>
    </source>
</evidence>
<evidence type="ECO:0000256" key="7">
    <source>
        <dbReference type="ARBA" id="ARBA00023242"/>
    </source>
</evidence>
<keyword evidence="7" id="KW-0539">Nucleus</keyword>
<feature type="domain" description="Nucleoporin Nup133/Nup155-like N-terminal" evidence="10">
    <location>
        <begin position="94"/>
        <end position="527"/>
    </location>
</feature>
<dbReference type="GO" id="GO:0000972">
    <property type="term" value="P:transcription-dependent tethering of RNA polymerase II gene DNA at nuclear periphery"/>
    <property type="evidence" value="ECO:0007669"/>
    <property type="project" value="TreeGrafter"/>
</dbReference>
<keyword evidence="5" id="KW-0653">Protein transport</keyword>
<dbReference type="GO" id="GO:0006606">
    <property type="term" value="P:protein import into nucleus"/>
    <property type="evidence" value="ECO:0007669"/>
    <property type="project" value="TreeGrafter"/>
</dbReference>
<keyword evidence="12" id="KW-1185">Reference proteome</keyword>
<comment type="similarity">
    <text evidence="2">Belongs to the nucleoporin Nup133 family.</text>
</comment>
<evidence type="ECO:0000259" key="10">
    <source>
        <dbReference type="Pfam" id="PF08801"/>
    </source>
</evidence>
<dbReference type="PANTHER" id="PTHR13405">
    <property type="entry name" value="NUCLEAR PORE COMPLEX PROTEIN NUP133"/>
    <property type="match status" value="1"/>
</dbReference>
<keyword evidence="3" id="KW-0813">Transport</keyword>
<dbReference type="Pfam" id="PF08801">
    <property type="entry name" value="Nucleoporin_N"/>
    <property type="match status" value="1"/>
</dbReference>
<evidence type="ECO:0000259" key="9">
    <source>
        <dbReference type="Pfam" id="PF03177"/>
    </source>
</evidence>
<evidence type="ECO:0000256" key="5">
    <source>
        <dbReference type="ARBA" id="ARBA00022927"/>
    </source>
</evidence>
<dbReference type="InterPro" id="IPR007187">
    <property type="entry name" value="Nucleoporin_Nup133/Nup155_C"/>
</dbReference>
<dbReference type="Pfam" id="PF03177">
    <property type="entry name" value="Nucleoporin_C"/>
    <property type="match status" value="1"/>
</dbReference>
<accession>A0A6A7C965</accession>
<dbReference type="GO" id="GO:0017056">
    <property type="term" value="F:structural constituent of nuclear pore"/>
    <property type="evidence" value="ECO:0007669"/>
    <property type="project" value="InterPro"/>
</dbReference>
<feature type="compositionally biased region" description="Polar residues" evidence="8">
    <location>
        <begin position="36"/>
        <end position="48"/>
    </location>
</feature>
<reference evidence="11" key="1">
    <citation type="journal article" date="2020" name="Stud. Mycol.">
        <title>101 Dothideomycetes genomes: a test case for predicting lifestyles and emergence of pathogens.</title>
        <authorList>
            <person name="Haridas S."/>
            <person name="Albert R."/>
            <person name="Binder M."/>
            <person name="Bloem J."/>
            <person name="Labutti K."/>
            <person name="Salamov A."/>
            <person name="Andreopoulos B."/>
            <person name="Baker S."/>
            <person name="Barry K."/>
            <person name="Bills G."/>
            <person name="Bluhm B."/>
            <person name="Cannon C."/>
            <person name="Castanera R."/>
            <person name="Culley D."/>
            <person name="Daum C."/>
            <person name="Ezra D."/>
            <person name="Gonzalez J."/>
            <person name="Henrissat B."/>
            <person name="Kuo A."/>
            <person name="Liang C."/>
            <person name="Lipzen A."/>
            <person name="Lutzoni F."/>
            <person name="Magnuson J."/>
            <person name="Mondo S."/>
            <person name="Nolan M."/>
            <person name="Ohm R."/>
            <person name="Pangilinan J."/>
            <person name="Park H.-J."/>
            <person name="Ramirez L."/>
            <person name="Alfaro M."/>
            <person name="Sun H."/>
            <person name="Tritt A."/>
            <person name="Yoshinaga Y."/>
            <person name="Zwiers L.-H."/>
            <person name="Turgeon B."/>
            <person name="Goodwin S."/>
            <person name="Spatafora J."/>
            <person name="Crous P."/>
            <person name="Grigoriev I."/>
        </authorList>
    </citation>
    <scope>NUCLEOTIDE SEQUENCE</scope>
    <source>
        <strain evidence="11">CBS 480.64</strain>
    </source>
</reference>
<sequence length="1296" mass="145458">SVRNPRRRPRQGDGESPGTAPQRKKTRITGDVRANSHGSEVNGYSSVPNGRRIESQRNFSETPELQELAVRGKKTVGGKRAAKSDDAMTLVSNNLYSIRALPSTPKELRQPGLEFRGDILSTAHQHIALAVTQTKAYVWDYTAHTMANNAKVFGLPVPAKDGDPLPFGVLVPVAATQSDVGLLLVSATSGRIVYYESVERAASLGFLHEHATGVEGTISGFSYSEKVTAIHPTEQFGFMILLSSGRIIHLTLHDPQGKPKIICNVQRPGGQLPGGVLGSLRGMLPQFKKEVFEVRTRRSGREQLQVLAITRDLELLVWELDWVGTQRWSFSKDLKPFIEDEMKYRMGRDSVPRPETLKLVDFTLQDKSSTLATWETSYSDMPVTMLLLVSMERWDGLDYFVAEVGNDTGRDSGPNCGPPKFGQLIQISGYHSSPGATKPRLLLPAPRHTAIVVFPDAVALLSTMSLNGHDDPNAQLHDVSYVEPQPFEDLLYLRSPRPSKFLGACPEERRAGHESAIAFVQGTGLVRLSITDPSGAGERESLSEEARIEQAIFFGAMRENIFDFSSHADRKYHTEQTEEAVLAISSEILQSKIPQLHGQSSMSSHLEYRARALEGLVKHVRQNYPKVSKRVMWQLFWDAEKVAVGQALWSTYEKQRDALPSNDKFQHTTFTEEVCSSLESSELKTGDEDAVRYFFVNDLARTDRFLITIRQKLRRLQALKSSATVATLMYFADANELWKVAFDAIFDFREKDSPNYSIWRDREGGGSARYLDYAVLEDEADYEGIPEPWTCTNEMLAAGSSVSRITHAVAKDFCARYCSPQTPEEAVVSKIGNINANVIQGCCDLFRERIAWQSQQPSPDTQALVEQLQTKFETERYNQSTGLALIGKAGEGMSLAERFRDMHTLTELMVGEMQVHMHAQQDKTLPDADREDASQALDKLTARAGKYFTKFGSDWSDAFFHVALSGKNAGQMLEKAQAFWEGPLTTYLRADRFRVKMCWINDVRAVHDFRHAGQSLERAALDCETRLWPKKVELSLAKLALLADPDYEADHSTAILRQKRELELVQLQEQLFSRLQNEIASTADHQKKVRQLMRKIGAKATKDYSSLQQLLETTLSRLLDQQALSVDELIDIATLMDSQGDSPEGGFVLALKALNSAAPNLSHKRFETLLQLIWKRCYVRDDWITISHSKTTRGKTDRDMQLRLRDTVPWHILYTLHRDDSLMQPSCSIRVLAPSDCLGTACSVDDLGYRWRGNDDLLYPILHDNKVMDEVLQGYVTDRGLDQWIVSANLDAKAEV</sequence>
<evidence type="ECO:0000256" key="1">
    <source>
        <dbReference type="ARBA" id="ARBA00004259"/>
    </source>
</evidence>
<evidence type="ECO:0000256" key="6">
    <source>
        <dbReference type="ARBA" id="ARBA00023010"/>
    </source>
</evidence>
<dbReference type="GO" id="GO:0016973">
    <property type="term" value="P:poly(A)+ mRNA export from nucleus"/>
    <property type="evidence" value="ECO:0007669"/>
    <property type="project" value="TreeGrafter"/>
</dbReference>
<dbReference type="OrthoDB" id="103454at2759"/>
<keyword evidence="4" id="KW-0509">mRNA transport</keyword>
<protein>
    <recommendedName>
        <fullName evidence="13">Nucleoporin-domain-containing protein</fullName>
    </recommendedName>
</protein>
<evidence type="ECO:0000256" key="3">
    <source>
        <dbReference type="ARBA" id="ARBA00022448"/>
    </source>
</evidence>
<feature type="non-terminal residue" evidence="11">
    <location>
        <position position="1"/>
    </location>
</feature>